<dbReference type="EMBL" id="SKFH01000015">
    <property type="protein sequence ID" value="TCZ70608.1"/>
    <property type="molecule type" value="Genomic_DNA"/>
</dbReference>
<dbReference type="CDD" id="cd02440">
    <property type="entry name" value="AdoMet_MTases"/>
    <property type="match status" value="1"/>
</dbReference>
<dbReference type="PANTHER" id="PTHR43464">
    <property type="entry name" value="METHYLTRANSFERASE"/>
    <property type="match status" value="1"/>
</dbReference>
<reference evidence="5 6" key="1">
    <citation type="submission" date="2019-03" db="EMBL/GenBank/DDBJ databases">
        <authorList>
            <person name="Kim M.K.M."/>
        </authorList>
    </citation>
    <scope>NUCLEOTIDE SEQUENCE [LARGE SCALE GENOMIC DNA]</scope>
    <source>
        <strain evidence="5 6">17J68-15</strain>
    </source>
</reference>
<proteinExistence type="predicted"/>
<name>A0A4R4DYR0_9BACT</name>
<dbReference type="OrthoDB" id="9803035at2"/>
<keyword evidence="1 5" id="KW-0489">Methyltransferase</keyword>
<accession>A0A4R4DYR0</accession>
<protein>
    <submittedName>
        <fullName evidence="5">Class I SAM-dependent methyltransferase</fullName>
    </submittedName>
</protein>
<dbReference type="AlphaFoldDB" id="A0A4R4DYR0"/>
<evidence type="ECO:0000256" key="2">
    <source>
        <dbReference type="ARBA" id="ARBA00022679"/>
    </source>
</evidence>
<dbReference type="Gene3D" id="3.40.50.150">
    <property type="entry name" value="Vaccinia Virus protein VP39"/>
    <property type="match status" value="1"/>
</dbReference>
<dbReference type="Pfam" id="PF08241">
    <property type="entry name" value="Methyltransf_11"/>
    <property type="match status" value="1"/>
</dbReference>
<evidence type="ECO:0000313" key="6">
    <source>
        <dbReference type="Proteomes" id="UP000295164"/>
    </source>
</evidence>
<evidence type="ECO:0000256" key="3">
    <source>
        <dbReference type="ARBA" id="ARBA00022691"/>
    </source>
</evidence>
<organism evidence="5 6">
    <name type="scientific">Flaviaesturariibacter aridisoli</name>
    <dbReference type="NCBI Taxonomy" id="2545761"/>
    <lineage>
        <taxon>Bacteria</taxon>
        <taxon>Pseudomonadati</taxon>
        <taxon>Bacteroidota</taxon>
        <taxon>Chitinophagia</taxon>
        <taxon>Chitinophagales</taxon>
        <taxon>Chitinophagaceae</taxon>
        <taxon>Flaviaestuariibacter</taxon>
    </lineage>
</organism>
<keyword evidence="3" id="KW-0949">S-adenosyl-L-methionine</keyword>
<dbReference type="SUPFAM" id="SSF53335">
    <property type="entry name" value="S-adenosyl-L-methionine-dependent methyltransferases"/>
    <property type="match status" value="1"/>
</dbReference>
<dbReference type="RefSeq" id="WP_131852177.1">
    <property type="nucleotide sequence ID" value="NZ_SKFH01000015.1"/>
</dbReference>
<dbReference type="InterPro" id="IPR029063">
    <property type="entry name" value="SAM-dependent_MTases_sf"/>
</dbReference>
<keyword evidence="6" id="KW-1185">Reference proteome</keyword>
<comment type="caution">
    <text evidence="5">The sequence shown here is derived from an EMBL/GenBank/DDBJ whole genome shotgun (WGS) entry which is preliminary data.</text>
</comment>
<evidence type="ECO:0000313" key="5">
    <source>
        <dbReference type="EMBL" id="TCZ70608.1"/>
    </source>
</evidence>
<evidence type="ECO:0000256" key="1">
    <source>
        <dbReference type="ARBA" id="ARBA00022603"/>
    </source>
</evidence>
<gene>
    <name evidence="5" type="ORF">E0486_10740</name>
</gene>
<keyword evidence="2 5" id="KW-0808">Transferase</keyword>
<dbReference type="PANTHER" id="PTHR43464:SF19">
    <property type="entry name" value="UBIQUINONE BIOSYNTHESIS O-METHYLTRANSFERASE, MITOCHONDRIAL"/>
    <property type="match status" value="1"/>
</dbReference>
<sequence length="231" mass="26563">MPECGFVAEYLKLRGSEGRVYPDEWVRCLPHMPRGGAHASEWRLRARSARRLRHYLGQRTPLRLLEVGCGNGWLSHYLSLLPGTEVLGIDINGPELGQARRLFVRPNLSYRQTTLEDLSAGSFDCILFAASFQYFSGVPALLDACFRRLVRGGSVHIIDTHFYPTQKRAAARDRSAAYFARQNAVTMERYYQHHSFEELDAYHFRLCNPFSDRLRRLGGTVFPWIQIERPS</sequence>
<dbReference type="GO" id="GO:0032259">
    <property type="term" value="P:methylation"/>
    <property type="evidence" value="ECO:0007669"/>
    <property type="project" value="UniProtKB-KW"/>
</dbReference>
<evidence type="ECO:0000259" key="4">
    <source>
        <dbReference type="Pfam" id="PF08241"/>
    </source>
</evidence>
<dbReference type="InterPro" id="IPR013216">
    <property type="entry name" value="Methyltransf_11"/>
</dbReference>
<dbReference type="Proteomes" id="UP000295164">
    <property type="component" value="Unassembled WGS sequence"/>
</dbReference>
<feature type="domain" description="Methyltransferase type 11" evidence="4">
    <location>
        <begin position="65"/>
        <end position="155"/>
    </location>
</feature>
<dbReference type="GO" id="GO:0008757">
    <property type="term" value="F:S-adenosylmethionine-dependent methyltransferase activity"/>
    <property type="evidence" value="ECO:0007669"/>
    <property type="project" value="InterPro"/>
</dbReference>